<accession>A0AAJ8WWK0</accession>
<proteinExistence type="predicted"/>
<name>A0AAJ8WWK0_SALET</name>
<dbReference type="EMBL" id="CM001062">
    <property type="protein sequence ID" value="EFZ07262.1"/>
    <property type="molecule type" value="Genomic_DNA"/>
</dbReference>
<gene>
    <name evidence="1" type="ORF">SCA50_2812</name>
</gene>
<dbReference type="InterPro" id="IPR010982">
    <property type="entry name" value="Lambda_DNA-bd_dom_sf"/>
</dbReference>
<dbReference type="SUPFAM" id="SSF47413">
    <property type="entry name" value="lambda repressor-like DNA-binding domains"/>
    <property type="match status" value="1"/>
</dbReference>
<reference evidence="1 2" key="1">
    <citation type="journal article" date="2011" name="J. Bacteriol.">
        <title>Genome sequences of Salmonella enterica serovar typhimurium, Choleraesuis, Dublin, and Gallinarum strains of well- defined virulence in food-producing animals.</title>
        <authorList>
            <person name="Richardson E.J."/>
            <person name="Limaye B."/>
            <person name="Inamdar H."/>
            <person name="Datta A."/>
            <person name="Manjari K.S."/>
            <person name="Pullinger G.D."/>
            <person name="Thomson N.R."/>
            <person name="Joshi R.R."/>
            <person name="Watson M."/>
            <person name="Stevens M.P."/>
        </authorList>
    </citation>
    <scope>NUCLEOTIDE SEQUENCE [LARGE SCALE GENOMIC DNA]</scope>
    <source>
        <strain evidence="1">A50</strain>
    </source>
</reference>
<dbReference type="Pfam" id="PF05269">
    <property type="entry name" value="Phage_CII"/>
    <property type="match status" value="1"/>
</dbReference>
<sequence length="143" mass="15744">MTGKSPHTNCVLISTQTQPMAYQAKRHQPNNHRGYLPMENAIARKLDPPEINPVEIESVLLNRLASVGQKSYAEHMGISESTVSRRKAEGYFCNMAKELAFLGIQAAPPEAVLVSRNYLTAVEILADAGLKAERARPDALGWD</sequence>
<dbReference type="AlphaFoldDB" id="A0AAJ8WWK0"/>
<dbReference type="InterPro" id="IPR007933">
    <property type="entry name" value="Transcrpt_activ_CII"/>
</dbReference>
<evidence type="ECO:0000313" key="1">
    <source>
        <dbReference type="EMBL" id="EFZ07262.1"/>
    </source>
</evidence>
<evidence type="ECO:0000313" key="2">
    <source>
        <dbReference type="Proteomes" id="UP000003971"/>
    </source>
</evidence>
<dbReference type="Gene3D" id="1.10.260.40">
    <property type="entry name" value="lambda repressor-like DNA-binding domains"/>
    <property type="match status" value="1"/>
</dbReference>
<dbReference type="Proteomes" id="UP000003971">
    <property type="component" value="Chromosome"/>
</dbReference>
<dbReference type="GO" id="GO:0003677">
    <property type="term" value="F:DNA binding"/>
    <property type="evidence" value="ECO:0007669"/>
    <property type="project" value="InterPro"/>
</dbReference>
<organism evidence="1 2">
    <name type="scientific">Salmonella enterica subsp. enterica serovar Choleraesuis str. SCSA50</name>
    <dbReference type="NCBI Taxonomy" id="904139"/>
    <lineage>
        <taxon>Bacteria</taxon>
        <taxon>Pseudomonadati</taxon>
        <taxon>Pseudomonadota</taxon>
        <taxon>Gammaproteobacteria</taxon>
        <taxon>Enterobacterales</taxon>
        <taxon>Enterobacteriaceae</taxon>
        <taxon>Salmonella</taxon>
    </lineage>
</organism>
<protein>
    <submittedName>
        <fullName evidence="1">Gifsy-1 prophage cI protein</fullName>
    </submittedName>
</protein>
<dbReference type="GO" id="GO:0006355">
    <property type="term" value="P:regulation of DNA-templated transcription"/>
    <property type="evidence" value="ECO:0007669"/>
    <property type="project" value="InterPro"/>
</dbReference>